<protein>
    <submittedName>
        <fullName evidence="1">Uncharacterized protein</fullName>
    </submittedName>
</protein>
<evidence type="ECO:0000313" key="2">
    <source>
        <dbReference type="Proteomes" id="UP000324222"/>
    </source>
</evidence>
<reference evidence="1 2" key="1">
    <citation type="submission" date="2019-05" db="EMBL/GenBank/DDBJ databases">
        <title>Another draft genome of Portunus trituberculatus and its Hox gene families provides insights of decapod evolution.</title>
        <authorList>
            <person name="Jeong J.-H."/>
            <person name="Song I."/>
            <person name="Kim S."/>
            <person name="Choi T."/>
            <person name="Kim D."/>
            <person name="Ryu S."/>
            <person name="Kim W."/>
        </authorList>
    </citation>
    <scope>NUCLEOTIDE SEQUENCE [LARGE SCALE GENOMIC DNA]</scope>
    <source>
        <tissue evidence="1">Muscle</tissue>
    </source>
</reference>
<gene>
    <name evidence="1" type="ORF">E2C01_031766</name>
</gene>
<sequence length="98" mass="11078">MNKKDEICSTTEDEMRSGKILESRFRVTYNDSINPSLTNETISIQNGIQLTQRGTGAVTKPTADPAPKEAAANQVRRQHHQRHHLVVTIHRCISDVER</sequence>
<proteinExistence type="predicted"/>
<organism evidence="1 2">
    <name type="scientific">Portunus trituberculatus</name>
    <name type="common">Swimming crab</name>
    <name type="synonym">Neptunus trituberculatus</name>
    <dbReference type="NCBI Taxonomy" id="210409"/>
    <lineage>
        <taxon>Eukaryota</taxon>
        <taxon>Metazoa</taxon>
        <taxon>Ecdysozoa</taxon>
        <taxon>Arthropoda</taxon>
        <taxon>Crustacea</taxon>
        <taxon>Multicrustacea</taxon>
        <taxon>Malacostraca</taxon>
        <taxon>Eumalacostraca</taxon>
        <taxon>Eucarida</taxon>
        <taxon>Decapoda</taxon>
        <taxon>Pleocyemata</taxon>
        <taxon>Brachyura</taxon>
        <taxon>Eubrachyura</taxon>
        <taxon>Portunoidea</taxon>
        <taxon>Portunidae</taxon>
        <taxon>Portuninae</taxon>
        <taxon>Portunus</taxon>
    </lineage>
</organism>
<dbReference type="EMBL" id="VSRR010004024">
    <property type="protein sequence ID" value="MPC38261.1"/>
    <property type="molecule type" value="Genomic_DNA"/>
</dbReference>
<evidence type="ECO:0000313" key="1">
    <source>
        <dbReference type="EMBL" id="MPC38261.1"/>
    </source>
</evidence>
<keyword evidence="2" id="KW-1185">Reference proteome</keyword>
<dbReference type="AlphaFoldDB" id="A0A5B7EUC0"/>
<dbReference type="Proteomes" id="UP000324222">
    <property type="component" value="Unassembled WGS sequence"/>
</dbReference>
<accession>A0A5B7EUC0</accession>
<comment type="caution">
    <text evidence="1">The sequence shown here is derived from an EMBL/GenBank/DDBJ whole genome shotgun (WGS) entry which is preliminary data.</text>
</comment>
<name>A0A5B7EUC0_PORTR</name>